<organism evidence="4 5">
    <name type="scientific">Gallibacter intestinalis</name>
    <dbReference type="NCBI Taxonomy" id="2779356"/>
    <lineage>
        <taxon>Bacteria</taxon>
        <taxon>Bacillati</taxon>
        <taxon>Bacillota</taxon>
        <taxon>Clostridia</taxon>
        <taxon>Eubacteriales</taxon>
        <taxon>Eubacteriaceae</taxon>
        <taxon>Gallibacter</taxon>
    </lineage>
</organism>
<feature type="domain" description="GLUG" evidence="3">
    <location>
        <begin position="207"/>
        <end position="232"/>
    </location>
</feature>
<feature type="domain" description="GLUG" evidence="3">
    <location>
        <begin position="144"/>
        <end position="166"/>
    </location>
</feature>
<dbReference type="InterPro" id="IPR011493">
    <property type="entry name" value="GLUG"/>
</dbReference>
<keyword evidence="2" id="KW-0732">Signal</keyword>
<sequence>MRKKSFKSALTVLLSLMMILVMFPANAFAMDGEGTKENPYEIAAASELYEFATKVNAGETTACAVLTADITISIDTNWTPIGNDSNQYNGIFDGGGHTITGLSVDIQSDNTIYAGLFGYIGEGGTIKNLSLADSKITCSGNRVYAGGVCGWNTGTIQNCYNTGDVSGTGTSSYGYVYAGGVCGWNTGTIQNCYNTGDVSGTGTSSYGYVYAGGVCGWNTGTIQNCYNTGEVSGASTSTFNPVNAGGVCGDNAGGTIQNCYNTGDVSGEGTQYVFVGGVCGTNENSATIINCYNTRDVSGTSSYGYVYAGGVCGANGNSATIINCYNTGDVSGTSSNGTVYAGGVCGYNRGDTTQNCYWLAGTADCGIGNLPGDTNAQSKTADEFASGEAAWLLNNGAVDGTQAFYQTCGVGLPQFSGETVYKVKKFKCPYDSIGTYIYSNTDKNVTGEHSYGEPEWNWSEDGTSCTVTFTCKNNPEHKETPQVSVTSAVKTPATCTESGVTTYTAAVEFNGQTYTDTKEVSVPATGHELKKTDAKEPTCTEDGNKEYWTCDTCDKYFSDENAETEIQLADTVIEATGHSYDNGKCTVCGEIDPDFKAVIIEGANGTWQKGTKDGLSFTSNATFADFQKVQVDGKDLDASNYTVKEGSTIVTLKAEYLETLSVGKHTLAIVSETGTAETEFTIKAAPASDDTQSPQTGDNSNMMLWITLMFIAVCGLTGAMIYGQKKKYVK</sequence>
<dbReference type="EMBL" id="JADCKA010000003">
    <property type="protein sequence ID" value="MBE5035243.1"/>
    <property type="molecule type" value="Genomic_DNA"/>
</dbReference>
<dbReference type="Gene3D" id="2.160.20.110">
    <property type="match status" value="1"/>
</dbReference>
<feature type="domain" description="GLUG" evidence="3">
    <location>
        <begin position="174"/>
        <end position="199"/>
    </location>
</feature>
<evidence type="ECO:0000256" key="2">
    <source>
        <dbReference type="SAM" id="SignalP"/>
    </source>
</evidence>
<evidence type="ECO:0000259" key="3">
    <source>
        <dbReference type="Pfam" id="PF07581"/>
    </source>
</evidence>
<gene>
    <name evidence="4" type="ORF">INF20_02990</name>
</gene>
<evidence type="ECO:0000313" key="4">
    <source>
        <dbReference type="EMBL" id="MBE5035243.1"/>
    </source>
</evidence>
<dbReference type="RefSeq" id="WP_226384911.1">
    <property type="nucleotide sequence ID" value="NZ_JADCKA010000003.1"/>
</dbReference>
<comment type="caution">
    <text evidence="4">The sequence shown here is derived from an EMBL/GenBank/DDBJ whole genome shotgun (WGS) entry which is preliminary data.</text>
</comment>
<dbReference type="Gene3D" id="2.60.40.10">
    <property type="entry name" value="Immunoglobulins"/>
    <property type="match status" value="1"/>
</dbReference>
<evidence type="ECO:0000313" key="5">
    <source>
        <dbReference type="Proteomes" id="UP001516588"/>
    </source>
</evidence>
<name>A0ABR9QWJ4_9FIRM</name>
<feature type="chain" id="PRO_5046658169" description="GLUG domain-containing protein" evidence="2">
    <location>
        <begin position="30"/>
        <end position="730"/>
    </location>
</feature>
<feature type="transmembrane region" description="Helical" evidence="1">
    <location>
        <begin position="702"/>
        <end position="722"/>
    </location>
</feature>
<evidence type="ECO:0000256" key="1">
    <source>
        <dbReference type="SAM" id="Phobius"/>
    </source>
</evidence>
<keyword evidence="1" id="KW-0812">Transmembrane</keyword>
<keyword evidence="5" id="KW-1185">Reference proteome</keyword>
<reference evidence="4 5" key="1">
    <citation type="submission" date="2020-10" db="EMBL/GenBank/DDBJ databases">
        <title>ChiBAC.</title>
        <authorList>
            <person name="Zenner C."/>
            <person name="Hitch T.C.A."/>
            <person name="Clavel T."/>
        </authorList>
    </citation>
    <scope>NUCLEOTIDE SEQUENCE [LARGE SCALE GENOMIC DNA]</scope>
    <source>
        <strain evidence="4 5">DSM 108706</strain>
    </source>
</reference>
<feature type="domain" description="GLUG" evidence="3">
    <location>
        <begin position="304"/>
        <end position="331"/>
    </location>
</feature>
<dbReference type="Pfam" id="PF07581">
    <property type="entry name" value="Glug"/>
    <property type="match status" value="4"/>
</dbReference>
<dbReference type="Proteomes" id="UP001516588">
    <property type="component" value="Unassembled WGS sequence"/>
</dbReference>
<keyword evidence="1" id="KW-0472">Membrane</keyword>
<proteinExistence type="predicted"/>
<accession>A0ABR9QWJ4</accession>
<feature type="signal peptide" evidence="2">
    <location>
        <begin position="1"/>
        <end position="29"/>
    </location>
</feature>
<protein>
    <recommendedName>
        <fullName evidence="3">GLUG domain-containing protein</fullName>
    </recommendedName>
</protein>
<keyword evidence="1" id="KW-1133">Transmembrane helix</keyword>
<dbReference type="InterPro" id="IPR013783">
    <property type="entry name" value="Ig-like_fold"/>
</dbReference>